<sequence>MLKKVICLYFCLELVKAQHQKIPRLEHIENNATDSSLSSRTRLDLSPGIFRLKKFEGDVEKSEVDFLVLDDNPSPQSEYRNFTILMDNDLGNYSGEENFTLIREVDHGTYSGDENFTLFREVDHGTYRGDENFTIIMDDMLFTQESYKNWVFLQRAYLKHPYNQWYRDSAGNPVIPYIIDSSVLSSDVEWVLKGIQQWGNTCIRFIDNTKYNLKYYLRIQRPSTAGLCNSFLGNIYAGGSGQPLNLGQGCYDPNVIAHEIGHAIGLSHEHNRVDRDKHLKVFKGNIASGYEGNFGINPWYFTTLETPYCYASVMHYHWNAFGTDYKSPTVLPIDPTKQIILSRNNPVSHYDSLLVNRAFQCSSIWSRRCSDPPSCTNHGYLDKKCRCVCPLGTKGKSCETVTAPFLPHYDLTEYTFYKCGGNITEAISGITVPEFKASWPARTAQADCFWWIQKPVSAKVAKVRFTAFDMFKKYKDGSCFYEWLEVRTDSLYLADDSRKCANDYRPESVIKSTGDIVLWFHSRVYRGGNTGFKFDVSFQ</sequence>
<organism evidence="13 14">
    <name type="scientific">Artemia franciscana</name>
    <name type="common">Brine shrimp</name>
    <name type="synonym">Artemia sanfranciscana</name>
    <dbReference type="NCBI Taxonomy" id="6661"/>
    <lineage>
        <taxon>Eukaryota</taxon>
        <taxon>Metazoa</taxon>
        <taxon>Ecdysozoa</taxon>
        <taxon>Arthropoda</taxon>
        <taxon>Crustacea</taxon>
        <taxon>Branchiopoda</taxon>
        <taxon>Anostraca</taxon>
        <taxon>Artemiidae</taxon>
        <taxon>Artemia</taxon>
    </lineage>
</organism>
<comment type="caution">
    <text evidence="8">Lacks conserved residue(s) required for the propagation of feature annotation.</text>
</comment>
<evidence type="ECO:0000256" key="3">
    <source>
        <dbReference type="ARBA" id="ARBA00022723"/>
    </source>
</evidence>
<dbReference type="GO" id="GO:0004222">
    <property type="term" value="F:metalloendopeptidase activity"/>
    <property type="evidence" value="ECO:0007669"/>
    <property type="project" value="UniProtKB-UniRule"/>
</dbReference>
<dbReference type="Gene3D" id="2.60.120.290">
    <property type="entry name" value="Spermadhesin, CUB domain"/>
    <property type="match status" value="1"/>
</dbReference>
<comment type="caution">
    <text evidence="13">The sequence shown here is derived from an EMBL/GenBank/DDBJ whole genome shotgun (WGS) entry which is preliminary data.</text>
</comment>
<keyword evidence="6 9" id="KW-0482">Metalloprotease</keyword>
<dbReference type="SMART" id="SM00235">
    <property type="entry name" value="ZnMc"/>
    <property type="match status" value="1"/>
</dbReference>
<dbReference type="Pfam" id="PF01400">
    <property type="entry name" value="Astacin"/>
    <property type="match status" value="1"/>
</dbReference>
<protein>
    <recommendedName>
        <fullName evidence="10">Metalloendopeptidase</fullName>
        <ecNumber evidence="10">3.4.24.-</ecNumber>
    </recommendedName>
</protein>
<feature type="active site" evidence="9">
    <location>
        <position position="259"/>
    </location>
</feature>
<evidence type="ECO:0000256" key="7">
    <source>
        <dbReference type="ARBA" id="ARBA00023157"/>
    </source>
</evidence>
<reference evidence="13" key="1">
    <citation type="submission" date="2023-07" db="EMBL/GenBank/DDBJ databases">
        <title>Chromosome-level genome assembly of Artemia franciscana.</title>
        <authorList>
            <person name="Jo E."/>
        </authorList>
    </citation>
    <scope>NUCLEOTIDE SEQUENCE</scope>
    <source>
        <tissue evidence="13">Whole body</tissue>
    </source>
</reference>
<dbReference type="SUPFAM" id="SSF55486">
    <property type="entry name" value="Metalloproteases ('zincins'), catalytic domain"/>
    <property type="match status" value="1"/>
</dbReference>
<evidence type="ECO:0000259" key="12">
    <source>
        <dbReference type="PROSITE" id="PS51864"/>
    </source>
</evidence>
<feature type="chain" id="PRO_5041518716" description="Metalloendopeptidase" evidence="10">
    <location>
        <begin position="18"/>
        <end position="539"/>
    </location>
</feature>
<keyword evidence="7 9" id="KW-1015">Disulfide bond</keyword>
<feature type="signal peptide" evidence="10">
    <location>
        <begin position="1"/>
        <end position="17"/>
    </location>
</feature>
<evidence type="ECO:0000313" key="14">
    <source>
        <dbReference type="Proteomes" id="UP001187531"/>
    </source>
</evidence>
<keyword evidence="5 9" id="KW-0862">Zinc</keyword>
<evidence type="ECO:0000256" key="10">
    <source>
        <dbReference type="RuleBase" id="RU361183"/>
    </source>
</evidence>
<keyword evidence="14" id="KW-1185">Reference proteome</keyword>
<dbReference type="Gene3D" id="3.40.390.10">
    <property type="entry name" value="Collagenase (Catalytic Domain)"/>
    <property type="match status" value="1"/>
</dbReference>
<gene>
    <name evidence="13" type="ORF">QYM36_010061</name>
</gene>
<evidence type="ECO:0000256" key="5">
    <source>
        <dbReference type="ARBA" id="ARBA00022833"/>
    </source>
</evidence>
<evidence type="ECO:0000259" key="11">
    <source>
        <dbReference type="PROSITE" id="PS01180"/>
    </source>
</evidence>
<evidence type="ECO:0000256" key="8">
    <source>
        <dbReference type="PROSITE-ProRule" id="PRU00059"/>
    </source>
</evidence>
<evidence type="ECO:0000256" key="4">
    <source>
        <dbReference type="ARBA" id="ARBA00022801"/>
    </source>
</evidence>
<keyword evidence="1" id="KW-0245">EGF-like domain</keyword>
<dbReference type="InterPro" id="IPR001506">
    <property type="entry name" value="Peptidase_M12A"/>
</dbReference>
<dbReference type="SUPFAM" id="SSF49854">
    <property type="entry name" value="Spermadhesin, CUB domain"/>
    <property type="match status" value="1"/>
</dbReference>
<keyword evidence="3 9" id="KW-0479">Metal-binding</keyword>
<feature type="domain" description="CUB" evidence="11">
    <location>
        <begin position="419"/>
        <end position="539"/>
    </location>
</feature>
<evidence type="ECO:0000256" key="2">
    <source>
        <dbReference type="ARBA" id="ARBA00022670"/>
    </source>
</evidence>
<dbReference type="Proteomes" id="UP001187531">
    <property type="component" value="Unassembled WGS sequence"/>
</dbReference>
<dbReference type="GO" id="GO:0008270">
    <property type="term" value="F:zinc ion binding"/>
    <property type="evidence" value="ECO:0007669"/>
    <property type="project" value="UniProtKB-UniRule"/>
</dbReference>
<dbReference type="PROSITE" id="PS01180">
    <property type="entry name" value="CUB"/>
    <property type="match status" value="1"/>
</dbReference>
<proteinExistence type="predicted"/>
<keyword evidence="10" id="KW-0732">Signal</keyword>
<dbReference type="InterPro" id="IPR034035">
    <property type="entry name" value="Astacin-like_dom"/>
</dbReference>
<evidence type="ECO:0000256" key="1">
    <source>
        <dbReference type="ARBA" id="ARBA00022536"/>
    </source>
</evidence>
<feature type="binding site" evidence="9">
    <location>
        <position position="262"/>
    </location>
    <ligand>
        <name>Zn(2+)</name>
        <dbReference type="ChEBI" id="CHEBI:29105"/>
        <note>catalytic</note>
    </ligand>
</feature>
<dbReference type="Pfam" id="PF00431">
    <property type="entry name" value="CUB"/>
    <property type="match status" value="1"/>
</dbReference>
<dbReference type="InterPro" id="IPR035914">
    <property type="entry name" value="Sperma_CUB_dom_sf"/>
</dbReference>
<dbReference type="PANTHER" id="PTHR10127:SF850">
    <property type="entry name" value="METALLOENDOPEPTIDASE"/>
    <property type="match status" value="1"/>
</dbReference>
<keyword evidence="2 9" id="KW-0645">Protease</keyword>
<dbReference type="CDD" id="cd00041">
    <property type="entry name" value="CUB"/>
    <property type="match status" value="1"/>
</dbReference>
<comment type="cofactor">
    <cofactor evidence="9 10">
        <name>Zn(2+)</name>
        <dbReference type="ChEBI" id="CHEBI:29105"/>
    </cofactor>
    <text evidence="9 10">Binds 1 zinc ion per subunit.</text>
</comment>
<accession>A0AA88L705</accession>
<name>A0AA88L705_ARTSF</name>
<feature type="binding site" evidence="9">
    <location>
        <position position="268"/>
    </location>
    <ligand>
        <name>Zn(2+)</name>
        <dbReference type="ChEBI" id="CHEBI:29105"/>
        <note>catalytic</note>
    </ligand>
</feature>
<dbReference type="PRINTS" id="PR00480">
    <property type="entry name" value="ASTACIN"/>
</dbReference>
<feature type="disulfide bond" evidence="9">
    <location>
        <begin position="228"/>
        <end position="250"/>
    </location>
</feature>
<evidence type="ECO:0000313" key="13">
    <source>
        <dbReference type="EMBL" id="KAK2715289.1"/>
    </source>
</evidence>
<dbReference type="PANTHER" id="PTHR10127">
    <property type="entry name" value="DISCOIDIN, CUB, EGF, LAMININ , AND ZINC METALLOPROTEASE DOMAIN CONTAINING"/>
    <property type="match status" value="1"/>
</dbReference>
<dbReference type="InterPro" id="IPR000859">
    <property type="entry name" value="CUB_dom"/>
</dbReference>
<dbReference type="AlphaFoldDB" id="A0AA88L705"/>
<dbReference type="EMBL" id="JAVRJZ010000012">
    <property type="protein sequence ID" value="KAK2715289.1"/>
    <property type="molecule type" value="Genomic_DNA"/>
</dbReference>
<dbReference type="InterPro" id="IPR024079">
    <property type="entry name" value="MetalloPept_cat_dom_sf"/>
</dbReference>
<dbReference type="InterPro" id="IPR006026">
    <property type="entry name" value="Peptidase_Metallo"/>
</dbReference>
<evidence type="ECO:0000256" key="6">
    <source>
        <dbReference type="ARBA" id="ARBA00023049"/>
    </source>
</evidence>
<feature type="domain" description="Peptidase M12A" evidence="12">
    <location>
        <begin position="155"/>
        <end position="362"/>
    </location>
</feature>
<dbReference type="PROSITE" id="PS51864">
    <property type="entry name" value="ASTACIN"/>
    <property type="match status" value="1"/>
</dbReference>
<feature type="binding site" evidence="9">
    <location>
        <position position="258"/>
    </location>
    <ligand>
        <name>Zn(2+)</name>
        <dbReference type="ChEBI" id="CHEBI:29105"/>
        <note>catalytic</note>
    </ligand>
</feature>
<evidence type="ECO:0000256" key="9">
    <source>
        <dbReference type="PROSITE-ProRule" id="PRU01211"/>
    </source>
</evidence>
<keyword evidence="4 9" id="KW-0378">Hydrolase</keyword>
<dbReference type="GO" id="GO:0006508">
    <property type="term" value="P:proteolysis"/>
    <property type="evidence" value="ECO:0007669"/>
    <property type="project" value="UniProtKB-KW"/>
</dbReference>
<dbReference type="EC" id="3.4.24.-" evidence="10"/>
<dbReference type="CDD" id="cd04280">
    <property type="entry name" value="ZnMc_astacin_like"/>
    <property type="match status" value="1"/>
</dbReference>